<dbReference type="Proteomes" id="UP000326877">
    <property type="component" value="Unassembled WGS sequence"/>
</dbReference>
<dbReference type="EMBL" id="ML735258">
    <property type="protein sequence ID" value="KAE8390150.1"/>
    <property type="molecule type" value="Genomic_DNA"/>
</dbReference>
<name>A0A5N7C7N4_PETAA</name>
<keyword evidence="3" id="KW-1185">Reference proteome</keyword>
<evidence type="ECO:0000313" key="2">
    <source>
        <dbReference type="EMBL" id="KAF5863946.1"/>
    </source>
</evidence>
<reference evidence="1" key="2">
    <citation type="submission" date="2019-04" db="EMBL/GenBank/DDBJ databases">
        <title>Friends and foes A comparative genomics studyof 23 Aspergillus species from section Flavi.</title>
        <authorList>
            <consortium name="DOE Joint Genome Institute"/>
            <person name="Kjaerbolling I."/>
            <person name="Vesth T."/>
            <person name="Frisvad J.C."/>
            <person name="Nybo J.L."/>
            <person name="Theobald S."/>
            <person name="Kildgaard S."/>
            <person name="Isbrandt T."/>
            <person name="Kuo A."/>
            <person name="Sato A."/>
            <person name="Lyhne E.K."/>
            <person name="Kogle M.E."/>
            <person name="Wiebenga A."/>
            <person name="Kun R.S."/>
            <person name="Lubbers R.J."/>
            <person name="Makela M.R."/>
            <person name="Barry K."/>
            <person name="Chovatia M."/>
            <person name="Clum A."/>
            <person name="Daum C."/>
            <person name="Haridas S."/>
            <person name="He G."/>
            <person name="LaButti K."/>
            <person name="Lipzen A."/>
            <person name="Mondo S."/>
            <person name="Riley R."/>
            <person name="Salamov A."/>
            <person name="Simmons B.A."/>
            <person name="Magnuson J.K."/>
            <person name="Henrissat B."/>
            <person name="Mortensen U.H."/>
            <person name="Larsen T.O."/>
            <person name="Devries R.P."/>
            <person name="Grigoriev I.V."/>
            <person name="Machida M."/>
            <person name="Baker S.E."/>
            <person name="Andersen M.R."/>
        </authorList>
    </citation>
    <scope>NUCLEOTIDE SEQUENCE [LARGE SCALE GENOMIC DNA]</scope>
    <source>
        <strain evidence="1">IBT 14317</strain>
    </source>
</reference>
<sequence length="162" mass="18387">MPVGIMQVVNNTDLKVTYHNFESGYHVEVNPKVAPWGGGEEVLPSSKVKDDTVPWFDAHNPKKHIQIQVGKAQYKLSERDGHFHLRYWDHDLELVRNLGELTNGGQYILRFDLDRSPDARKELVITIHDYPYGDRNYKGVVTANLLQHLTAIVAGVTAKLIS</sequence>
<dbReference type="OrthoDB" id="2303397at2759"/>
<dbReference type="EMBL" id="SPNV01000042">
    <property type="protein sequence ID" value="KAF5863946.1"/>
    <property type="molecule type" value="Genomic_DNA"/>
</dbReference>
<accession>A0A5N7C7N4</accession>
<protein>
    <submittedName>
        <fullName evidence="1">Uncharacterized protein</fullName>
    </submittedName>
</protein>
<evidence type="ECO:0000313" key="1">
    <source>
        <dbReference type="EMBL" id="KAE8390150.1"/>
    </source>
</evidence>
<gene>
    <name evidence="1" type="ORF">BDV23DRAFT_155967</name>
    <name evidence="2" type="ORF">ETB97_009053</name>
</gene>
<reference evidence="2 3" key="1">
    <citation type="submission" date="2019-04" db="EMBL/GenBank/DDBJ databases">
        <title>Aspergillus burnettii sp. nov., novel species from soil in southeast Queensland.</title>
        <authorList>
            <person name="Gilchrist C.L.M."/>
            <person name="Pitt J.I."/>
            <person name="Lange L."/>
            <person name="Lacey H.J."/>
            <person name="Vuong D."/>
            <person name="Midgley D.J."/>
            <person name="Greenfield P."/>
            <person name="Bradbury M."/>
            <person name="Lacey E."/>
            <person name="Busk P.K."/>
            <person name="Pilgaard B."/>
            <person name="Chooi Y.H."/>
            <person name="Piggott A.M."/>
        </authorList>
    </citation>
    <scope>NUCLEOTIDE SEQUENCE [LARGE SCALE GENOMIC DNA]</scope>
    <source>
        <strain evidence="2 3">FRR 5400</strain>
    </source>
</reference>
<evidence type="ECO:0000313" key="3">
    <source>
        <dbReference type="Proteomes" id="UP000541154"/>
    </source>
</evidence>
<organism evidence="1">
    <name type="scientific">Petromyces alliaceus</name>
    <name type="common">Aspergillus alliaceus</name>
    <dbReference type="NCBI Taxonomy" id="209559"/>
    <lineage>
        <taxon>Eukaryota</taxon>
        <taxon>Fungi</taxon>
        <taxon>Dikarya</taxon>
        <taxon>Ascomycota</taxon>
        <taxon>Pezizomycotina</taxon>
        <taxon>Eurotiomycetes</taxon>
        <taxon>Eurotiomycetidae</taxon>
        <taxon>Eurotiales</taxon>
        <taxon>Aspergillaceae</taxon>
        <taxon>Aspergillus</taxon>
        <taxon>Aspergillus subgen. Circumdati</taxon>
    </lineage>
</organism>
<accession>A0A8H6ABC7</accession>
<dbReference type="Proteomes" id="UP000541154">
    <property type="component" value="Unassembled WGS sequence"/>
</dbReference>
<dbReference type="AlphaFoldDB" id="A0A5N7C7N4"/>
<proteinExistence type="predicted"/>